<evidence type="ECO:0000313" key="9">
    <source>
        <dbReference type="EMBL" id="MCF2221348.1"/>
    </source>
</evidence>
<reference evidence="9" key="1">
    <citation type="submission" date="2021-08" db="EMBL/GenBank/DDBJ databases">
        <title>Complete genome sequence of Chryseobacterium sp strain PS-8.</title>
        <authorList>
            <person name="Das S.K."/>
        </authorList>
    </citation>
    <scope>NUCLEOTIDE SEQUENCE</scope>
    <source>
        <strain evidence="9">PS-8</strain>
    </source>
</reference>
<evidence type="ECO:0000259" key="8">
    <source>
        <dbReference type="SMART" id="SM00421"/>
    </source>
</evidence>
<dbReference type="SUPFAM" id="SSF48452">
    <property type="entry name" value="TPR-like"/>
    <property type="match status" value="2"/>
</dbReference>
<dbReference type="InterPro" id="IPR000792">
    <property type="entry name" value="Tscrpt_reg_LuxR_C"/>
</dbReference>
<dbReference type="SMART" id="SM00421">
    <property type="entry name" value="HTH_LUXR"/>
    <property type="match status" value="1"/>
</dbReference>
<evidence type="ECO:0000256" key="2">
    <source>
        <dbReference type="ARBA" id="ARBA00022490"/>
    </source>
</evidence>
<gene>
    <name evidence="9" type="ORF">H9Q08_18845</name>
</gene>
<dbReference type="Gene3D" id="1.10.10.10">
    <property type="entry name" value="Winged helix-like DNA-binding domain superfamily/Winged helix DNA-binding domain"/>
    <property type="match status" value="1"/>
</dbReference>
<feature type="transmembrane region" description="Helical" evidence="7">
    <location>
        <begin position="332"/>
        <end position="351"/>
    </location>
</feature>
<keyword evidence="4 6" id="KW-0802">TPR repeat</keyword>
<dbReference type="InterPro" id="IPR051476">
    <property type="entry name" value="Bac_ResReg_Asp_Phosphatase"/>
</dbReference>
<keyword evidence="2" id="KW-0963">Cytoplasm</keyword>
<dbReference type="PROSITE" id="PS50005">
    <property type="entry name" value="TPR"/>
    <property type="match status" value="1"/>
</dbReference>
<comment type="subcellular location">
    <subcellularLocation>
        <location evidence="1">Cytoplasm</location>
    </subcellularLocation>
</comment>
<dbReference type="SUPFAM" id="SSF46894">
    <property type="entry name" value="C-terminal effector domain of the bipartite response regulators"/>
    <property type="match status" value="1"/>
</dbReference>
<evidence type="ECO:0000256" key="3">
    <source>
        <dbReference type="ARBA" id="ARBA00022737"/>
    </source>
</evidence>
<sequence>MKFPSFSGKIYFAFIIIILPLKAQKITTAEIDTLQKKITKIQWNLGDYKQGIILQKDIIAKSQQIQYLRGEVEGYLGLANALAAMNKLKESFHFLNVAEKKLNDFDDPALHSRLYFLYGEHYYRLQLHEEAIKKFNKSLSFAYKVEDKKLRNKLMLNVYDWKRSSFEFLNQMDSVYSNERKCMASPMPMLYITIASRHLKKGALDSAEYYTDKANELVLAKKAPVEGKSNVLRAYGSLYIKKGEYEKALKYLFQSIEITKKMHFKKRELVTYKLICEAYKGMSDIRKENEYLAKYSALNDSLNLIEKEIAYLPIEKLLNDQNEENKKHKNSLYYIISIIIFLSLLIIVYLIKIFTKKEKETTSIIHQKVLETDVLKKKLAIPVEEVVQLAVHDDPSFIMKFKELHFDFYSNLQSEFPHLTMSDMKFLAFVKLNFSNKEIAEYAHMSIRTVESKKYRLRKKMGINSDTDFNKWIRNRS</sequence>
<dbReference type="InterPro" id="IPR016032">
    <property type="entry name" value="Sig_transdc_resp-reg_C-effctor"/>
</dbReference>
<dbReference type="PANTHER" id="PTHR46630:SF1">
    <property type="entry name" value="TETRATRICOPEPTIDE REPEAT PROTEIN 29"/>
    <property type="match status" value="1"/>
</dbReference>
<dbReference type="RefSeq" id="WP_235132648.1">
    <property type="nucleotide sequence ID" value="NZ_JACSGT010000003.1"/>
</dbReference>
<evidence type="ECO:0000256" key="4">
    <source>
        <dbReference type="ARBA" id="ARBA00022803"/>
    </source>
</evidence>
<keyword evidence="10" id="KW-1185">Reference proteome</keyword>
<dbReference type="PANTHER" id="PTHR46630">
    <property type="entry name" value="TETRATRICOPEPTIDE REPEAT PROTEIN 29"/>
    <property type="match status" value="1"/>
</dbReference>
<evidence type="ECO:0000256" key="6">
    <source>
        <dbReference type="PROSITE-ProRule" id="PRU00339"/>
    </source>
</evidence>
<dbReference type="EMBL" id="JACSGT010000003">
    <property type="protein sequence ID" value="MCF2221348.1"/>
    <property type="molecule type" value="Genomic_DNA"/>
</dbReference>
<keyword evidence="3" id="KW-0677">Repeat</keyword>
<dbReference type="InterPro" id="IPR036388">
    <property type="entry name" value="WH-like_DNA-bd_sf"/>
</dbReference>
<feature type="repeat" description="TPR" evidence="6">
    <location>
        <begin position="229"/>
        <end position="262"/>
    </location>
</feature>
<dbReference type="InterPro" id="IPR011990">
    <property type="entry name" value="TPR-like_helical_dom_sf"/>
</dbReference>
<evidence type="ECO:0000256" key="1">
    <source>
        <dbReference type="ARBA" id="ARBA00004496"/>
    </source>
</evidence>
<accession>A0ABS9CAK8</accession>
<evidence type="ECO:0000256" key="7">
    <source>
        <dbReference type="SAM" id="Phobius"/>
    </source>
</evidence>
<keyword evidence="7" id="KW-1133">Transmembrane helix</keyword>
<proteinExistence type="inferred from homology"/>
<dbReference type="Proteomes" id="UP001430374">
    <property type="component" value="Unassembled WGS sequence"/>
</dbReference>
<evidence type="ECO:0000313" key="10">
    <source>
        <dbReference type="Proteomes" id="UP001430374"/>
    </source>
</evidence>
<dbReference type="InterPro" id="IPR019734">
    <property type="entry name" value="TPR_rpt"/>
</dbReference>
<dbReference type="SMART" id="SM00028">
    <property type="entry name" value="TPR"/>
    <property type="match status" value="3"/>
</dbReference>
<keyword evidence="7" id="KW-0472">Membrane</keyword>
<dbReference type="Gene3D" id="1.25.40.10">
    <property type="entry name" value="Tetratricopeptide repeat domain"/>
    <property type="match status" value="2"/>
</dbReference>
<organism evidence="9 10">
    <name type="scientific">Chryseobacterium indicum</name>
    <dbReference type="NCBI Taxonomy" id="2766954"/>
    <lineage>
        <taxon>Bacteria</taxon>
        <taxon>Pseudomonadati</taxon>
        <taxon>Bacteroidota</taxon>
        <taxon>Flavobacteriia</taxon>
        <taxon>Flavobacteriales</taxon>
        <taxon>Weeksellaceae</taxon>
        <taxon>Chryseobacterium group</taxon>
        <taxon>Chryseobacterium</taxon>
    </lineage>
</organism>
<comment type="similarity">
    <text evidence="5">Belongs to the Rap family.</text>
</comment>
<evidence type="ECO:0000256" key="5">
    <source>
        <dbReference type="ARBA" id="ARBA00038253"/>
    </source>
</evidence>
<keyword evidence="7" id="KW-0812">Transmembrane</keyword>
<name>A0ABS9CAK8_9FLAO</name>
<protein>
    <submittedName>
        <fullName evidence="9">LuxR C-terminal-related transcriptional regulator</fullName>
    </submittedName>
</protein>
<comment type="caution">
    <text evidence="9">The sequence shown here is derived from an EMBL/GenBank/DDBJ whole genome shotgun (WGS) entry which is preliminary data.</text>
</comment>
<feature type="domain" description="HTH luxR-type" evidence="8">
    <location>
        <begin position="416"/>
        <end position="473"/>
    </location>
</feature>